<reference evidence="1" key="2">
    <citation type="submission" date="2022-05" db="EMBL/GenBank/DDBJ databases">
        <authorList>
            <consortium name="NCBI Pathogen Detection Project"/>
        </authorList>
    </citation>
    <scope>NUCLEOTIDE SEQUENCE</scope>
    <source>
        <strain evidence="1">CAV1698</strain>
    </source>
</reference>
<evidence type="ECO:0000313" key="1">
    <source>
        <dbReference type="EMBL" id="HCD1255733.1"/>
    </source>
</evidence>
<accession>A0A9C7QL15</accession>
<comment type="caution">
    <text evidence="1">The sequence shown here is derived from an EMBL/GenBank/DDBJ whole genome shotgun (WGS) entry which is preliminary data.</text>
</comment>
<gene>
    <name evidence="1" type="ORF">JD854_RS11815</name>
</gene>
<name>A0A9C7QL15_CITAM</name>
<reference evidence="1" key="1">
    <citation type="journal article" date="2018" name="Genome Biol.">
        <title>SKESA: strategic k-mer extension for scrupulous assemblies.</title>
        <authorList>
            <person name="Souvorov A."/>
            <person name="Agarwala R."/>
            <person name="Lipman D.J."/>
        </authorList>
    </citation>
    <scope>NUCLEOTIDE SEQUENCE</scope>
    <source>
        <strain evidence="1">CAV1698</strain>
    </source>
</reference>
<proteinExistence type="predicted"/>
<dbReference type="EMBL" id="DACYAJ020000012">
    <property type="protein sequence ID" value="HCD1255733.1"/>
    <property type="molecule type" value="Genomic_DNA"/>
</dbReference>
<dbReference type="AlphaFoldDB" id="A0A9C7QL15"/>
<organism evidence="1 2">
    <name type="scientific">Citrobacter amalonaticus</name>
    <dbReference type="NCBI Taxonomy" id="35703"/>
    <lineage>
        <taxon>Bacteria</taxon>
        <taxon>Pseudomonadati</taxon>
        <taxon>Pseudomonadota</taxon>
        <taxon>Gammaproteobacteria</taxon>
        <taxon>Enterobacterales</taxon>
        <taxon>Enterobacteriaceae</taxon>
        <taxon>Citrobacter</taxon>
    </lineage>
</organism>
<dbReference type="Proteomes" id="UP000862426">
    <property type="component" value="Unassembled WGS sequence"/>
</dbReference>
<evidence type="ECO:0000313" key="2">
    <source>
        <dbReference type="Proteomes" id="UP000862426"/>
    </source>
</evidence>
<protein>
    <submittedName>
        <fullName evidence="1">Uncharacterized protein</fullName>
    </submittedName>
</protein>
<sequence>MRIRLYLQSVGCGESTYPDDNNFLPGDIVTLGRGMTGVVVCNFESKEFARGFDKDEWRDFKTGIMVKSPQAGLVYYAEDCNDLNLVKRGTIRSGGA</sequence>